<evidence type="ECO:0000313" key="5">
    <source>
        <dbReference type="EMBL" id="MFD1218013.1"/>
    </source>
</evidence>
<keyword evidence="6" id="KW-1185">Reference proteome</keyword>
<proteinExistence type="predicted"/>
<reference evidence="6" key="1">
    <citation type="journal article" date="2019" name="Int. J. Syst. Evol. Microbiol.">
        <title>The Global Catalogue of Microorganisms (GCM) 10K type strain sequencing project: providing services to taxonomists for standard genome sequencing and annotation.</title>
        <authorList>
            <consortium name="The Broad Institute Genomics Platform"/>
            <consortium name="The Broad Institute Genome Sequencing Center for Infectious Disease"/>
            <person name="Wu L."/>
            <person name="Ma J."/>
        </authorList>
    </citation>
    <scope>NUCLEOTIDE SEQUENCE [LARGE SCALE GENOMIC DNA]</scope>
    <source>
        <strain evidence="6">CCUG 54356</strain>
    </source>
</reference>
<evidence type="ECO:0000313" key="6">
    <source>
        <dbReference type="Proteomes" id="UP001597264"/>
    </source>
</evidence>
<keyword evidence="1" id="KW-0547">Nucleotide-binding</keyword>
<dbReference type="RefSeq" id="WP_230435636.1">
    <property type="nucleotide sequence ID" value="NZ_CP087715.1"/>
</dbReference>
<accession>A0ABW3UAQ6</accession>
<dbReference type="Proteomes" id="UP001597264">
    <property type="component" value="Unassembled WGS sequence"/>
</dbReference>
<dbReference type="Gene3D" id="2.40.100.10">
    <property type="entry name" value="Cyclophilin-like"/>
    <property type="match status" value="1"/>
</dbReference>
<evidence type="ECO:0000259" key="4">
    <source>
        <dbReference type="SMART" id="SM00797"/>
    </source>
</evidence>
<comment type="caution">
    <text evidence="5">The sequence shown here is derived from an EMBL/GenBank/DDBJ whole genome shotgun (WGS) entry which is preliminary data.</text>
</comment>
<evidence type="ECO:0000256" key="2">
    <source>
        <dbReference type="ARBA" id="ARBA00022801"/>
    </source>
</evidence>
<dbReference type="PANTHER" id="PTHR43309:SF3">
    <property type="entry name" value="5-OXOPROLINASE SUBUNIT C"/>
    <property type="match status" value="1"/>
</dbReference>
<sequence length="310" mass="33063">MSLHIIQPGLQTSIQSVGRPGLMRWGVARGGAADTFAMALGNLLLGNPIAHPGIEVALTGPEIEFTTDVSIAVTGARFDLSHNENAVPNNAVLNMAAGDRLRFGALKSGARAYLALAAEIDLAPVFGSVSTHLISGFGGLHGRSLRTGDHVPLQHCRYVAPRELPPQFRLDYRTRPLIRVVPGCEAGYFSAEALSAFHHGGFAVSPQSNRMGIRLTGEPLATTDLPQLVSSALCPGTVQVPPNGLPIISFVEGQTIGGYPRIAHVISADLHRLGQLQANQRLDFEPVSAHSARRILKEKTQLLHELPAML</sequence>
<evidence type="ECO:0000256" key="3">
    <source>
        <dbReference type="ARBA" id="ARBA00022840"/>
    </source>
</evidence>
<dbReference type="Pfam" id="PF02626">
    <property type="entry name" value="CT_A_B"/>
    <property type="match status" value="1"/>
</dbReference>
<feature type="domain" description="Carboxyltransferase" evidence="4">
    <location>
        <begin position="24"/>
        <end position="302"/>
    </location>
</feature>
<keyword evidence="2" id="KW-0378">Hydrolase</keyword>
<organism evidence="5 6">
    <name type="scientific">Microbulbifer celer</name>
    <dbReference type="NCBI Taxonomy" id="435905"/>
    <lineage>
        <taxon>Bacteria</taxon>
        <taxon>Pseudomonadati</taxon>
        <taxon>Pseudomonadota</taxon>
        <taxon>Gammaproteobacteria</taxon>
        <taxon>Cellvibrionales</taxon>
        <taxon>Microbulbiferaceae</taxon>
        <taxon>Microbulbifer</taxon>
    </lineage>
</organism>
<dbReference type="PANTHER" id="PTHR43309">
    <property type="entry name" value="5-OXOPROLINASE SUBUNIT C"/>
    <property type="match status" value="1"/>
</dbReference>
<dbReference type="InterPro" id="IPR052708">
    <property type="entry name" value="PxpC"/>
</dbReference>
<dbReference type="EMBL" id="JBHTLR010000022">
    <property type="protein sequence ID" value="MFD1218013.1"/>
    <property type="molecule type" value="Genomic_DNA"/>
</dbReference>
<protein>
    <submittedName>
        <fullName evidence="5">Biotin-dependent carboxyltransferase family protein</fullName>
    </submittedName>
</protein>
<gene>
    <name evidence="5" type="ORF">ACFQ2X_15515</name>
</gene>
<dbReference type="InterPro" id="IPR003778">
    <property type="entry name" value="CT_A_B"/>
</dbReference>
<dbReference type="NCBIfam" id="TIGR00724">
    <property type="entry name" value="urea_amlyse_rel"/>
    <property type="match status" value="1"/>
</dbReference>
<dbReference type="SUPFAM" id="SSF50891">
    <property type="entry name" value="Cyclophilin-like"/>
    <property type="match status" value="1"/>
</dbReference>
<dbReference type="InterPro" id="IPR029000">
    <property type="entry name" value="Cyclophilin-like_dom_sf"/>
</dbReference>
<evidence type="ECO:0000256" key="1">
    <source>
        <dbReference type="ARBA" id="ARBA00022741"/>
    </source>
</evidence>
<name>A0ABW3UAQ6_9GAMM</name>
<dbReference type="SMART" id="SM00797">
    <property type="entry name" value="AHS2"/>
    <property type="match status" value="1"/>
</dbReference>
<keyword evidence="3" id="KW-0067">ATP-binding</keyword>